<evidence type="ECO:0008006" key="3">
    <source>
        <dbReference type="Google" id="ProtNLM"/>
    </source>
</evidence>
<evidence type="ECO:0000313" key="2">
    <source>
        <dbReference type="Proteomes" id="UP000075430"/>
    </source>
</evidence>
<keyword evidence="2" id="KW-1185">Reference proteome</keyword>
<comment type="caution">
    <text evidence="1">The sequence shown here is derived from an EMBL/GenBank/DDBJ whole genome shotgun (WGS) entry which is preliminary data.</text>
</comment>
<dbReference type="Proteomes" id="UP000075430">
    <property type="component" value="Unassembled WGS sequence"/>
</dbReference>
<proteinExistence type="predicted"/>
<evidence type="ECO:0000313" key="1">
    <source>
        <dbReference type="EMBL" id="KXZ21698.1"/>
    </source>
</evidence>
<name>A0A150FAL8_9BACI</name>
<accession>A0A150FAL8</accession>
<dbReference type="EMBL" id="LSBA01000006">
    <property type="protein sequence ID" value="KXZ21698.1"/>
    <property type="molecule type" value="Genomic_DNA"/>
</dbReference>
<dbReference type="OrthoDB" id="2894333at2"/>
<sequence length="106" mass="12201">MLLSLPVFKKKTCAYDVTIFQTPRYGEKKGYRVVYRTELAADNHQDALKRAFSVFNVPDTVPNDYEARFIATGDVILIDEGRKGKTYYRLNPAGWSKINRLLVQPK</sequence>
<reference evidence="2" key="1">
    <citation type="submission" date="2016-02" db="EMBL/GenBank/DDBJ databases">
        <authorList>
            <person name="Dunlap C."/>
        </authorList>
    </citation>
    <scope>NUCLEOTIDE SEQUENCE [LARGE SCALE GENOMIC DNA]</scope>
    <source>
        <strain evidence="2">NRRL B-41092</strain>
    </source>
</reference>
<dbReference type="RefSeq" id="WP_061521062.1">
    <property type="nucleotide sequence ID" value="NZ_JAJJBV010000005.1"/>
</dbReference>
<protein>
    <recommendedName>
        <fullName evidence="3">YodL-like protein</fullName>
    </recommendedName>
</protein>
<gene>
    <name evidence="1" type="ORF">AXI58_12145</name>
</gene>
<dbReference type="AlphaFoldDB" id="A0A150FAL8"/>
<dbReference type="STRING" id="1793963.AXI58_12145"/>
<organism evidence="1 2">
    <name type="scientific">Bacillus nakamurai</name>
    <dbReference type="NCBI Taxonomy" id="1793963"/>
    <lineage>
        <taxon>Bacteria</taxon>
        <taxon>Bacillati</taxon>
        <taxon>Bacillota</taxon>
        <taxon>Bacilli</taxon>
        <taxon>Bacillales</taxon>
        <taxon>Bacillaceae</taxon>
        <taxon>Bacillus</taxon>
    </lineage>
</organism>